<dbReference type="CDD" id="cd00568">
    <property type="entry name" value="TPP_enzymes"/>
    <property type="match status" value="1"/>
</dbReference>
<keyword evidence="2 3" id="KW-0786">Thiamine pyrophosphate</keyword>
<dbReference type="Pfam" id="PF00205">
    <property type="entry name" value="TPP_enzyme_M"/>
    <property type="match status" value="1"/>
</dbReference>
<evidence type="ECO:0000259" key="5">
    <source>
        <dbReference type="Pfam" id="PF00205"/>
    </source>
</evidence>
<accession>A0ABR7HAA9</accession>
<evidence type="ECO:0000259" key="6">
    <source>
        <dbReference type="Pfam" id="PF02775"/>
    </source>
</evidence>
<evidence type="ECO:0000256" key="2">
    <source>
        <dbReference type="ARBA" id="ARBA00023052"/>
    </source>
</evidence>
<comment type="similarity">
    <text evidence="1 3">Belongs to the TPP enzyme family.</text>
</comment>
<dbReference type="InterPro" id="IPR012001">
    <property type="entry name" value="Thiamin_PyroP_enz_TPP-bd_dom"/>
</dbReference>
<name>A0ABR7HAA9_9FIRM</name>
<sequence length="692" mass="75973">MRMKVSNYISQKLVDFGITQVFTVTGGGAMHLNDALGHQEGLTCLYNHHEQACAIAAECYARVQGRIAAVCVTTGPGGTNAITGVVGGWLDSIPMLVLSGQVRYDTTARWSGVGIRAMGDQEFDITKAIDCMTKYSEMVIDPMRIRYCLEKAIYLAYSGRPGPAWLDIPLNVQGAYIETEELIGFSPEDYEAGGDGWAVPSDCHGDSCGERVSQCPKIEADNAGQGEKRQVLPPSVTRETAREIIEKIKNSQRPVINAGNGIRIGHAFDVFSRVVEKLGVPVVTGWDSEDCMPDDHPLYTGRGGGMGDRAGNFAIQNSDLVLSLGSRLSIRQVGYNYSTWARAAYTIVNDIDPEELKKPSVHIDMAVHADVKDLLEQLELVLDEEYGAGQPVFTGGTGLKDRTWTETCRMWKEKYPVVLPKHYDHGEDEDANVYAFMKEMSSRLNEEQVIVVGNGSACVVGGHACIIKKGQRFISNSAIASMGYDLPAAIGACMAVQERCVREGHMQENGAQEGRMQERDAQEGHMQEPVSQFVSSDIILVTGDGSIQMNLQELQTIIHHRMPIKIFLINNGGYHSIRQTQKNFFGEPLVGIGVDSHDLSFPDMEKLAGAYGYPYCRACHNGELVSAIETALRTDGPVICEIFVSRDQNFEPKSAAKRLPDGTMVSPPLEDLSPFLPDEEMDENMMIPRISE</sequence>
<dbReference type="InterPro" id="IPR011766">
    <property type="entry name" value="TPP_enzyme_TPP-bd"/>
</dbReference>
<dbReference type="SUPFAM" id="SSF52467">
    <property type="entry name" value="DHS-like NAD/FAD-binding domain"/>
    <property type="match status" value="1"/>
</dbReference>
<protein>
    <submittedName>
        <fullName evidence="8">Thiamine pyrophosphate-binding protein</fullName>
    </submittedName>
</protein>
<organism evidence="8 9">
    <name type="scientific">Hungatella hominis</name>
    <dbReference type="NCBI Taxonomy" id="2763050"/>
    <lineage>
        <taxon>Bacteria</taxon>
        <taxon>Bacillati</taxon>
        <taxon>Bacillota</taxon>
        <taxon>Clostridia</taxon>
        <taxon>Lachnospirales</taxon>
        <taxon>Lachnospiraceae</taxon>
        <taxon>Hungatella</taxon>
    </lineage>
</organism>
<evidence type="ECO:0000256" key="4">
    <source>
        <dbReference type="SAM" id="MobiDB-lite"/>
    </source>
</evidence>
<comment type="caution">
    <text evidence="8">The sequence shown here is derived from an EMBL/GenBank/DDBJ whole genome shotgun (WGS) entry which is preliminary data.</text>
</comment>
<keyword evidence="9" id="KW-1185">Reference proteome</keyword>
<dbReference type="InterPro" id="IPR012000">
    <property type="entry name" value="Thiamin_PyroP_enz_cen_dom"/>
</dbReference>
<evidence type="ECO:0000313" key="8">
    <source>
        <dbReference type="EMBL" id="MBC5710082.1"/>
    </source>
</evidence>
<dbReference type="EMBL" id="JACOPB010000009">
    <property type="protein sequence ID" value="MBC5710082.1"/>
    <property type="molecule type" value="Genomic_DNA"/>
</dbReference>
<gene>
    <name evidence="8" type="ORF">H8S75_19165</name>
</gene>
<dbReference type="RefSeq" id="WP_187023012.1">
    <property type="nucleotide sequence ID" value="NZ_JACOPB010000009.1"/>
</dbReference>
<feature type="domain" description="Thiamine pyrophosphate enzyme TPP-binding" evidence="6">
    <location>
        <begin position="537"/>
        <end position="642"/>
    </location>
</feature>
<feature type="domain" description="Thiamine pyrophosphate enzyme central" evidence="5">
    <location>
        <begin position="242"/>
        <end position="378"/>
    </location>
</feature>
<dbReference type="Pfam" id="PF02775">
    <property type="entry name" value="TPP_enzyme_C"/>
    <property type="match status" value="1"/>
</dbReference>
<dbReference type="Pfam" id="PF02776">
    <property type="entry name" value="TPP_enzyme_N"/>
    <property type="match status" value="1"/>
</dbReference>
<dbReference type="PANTHER" id="PTHR18968:SF142">
    <property type="entry name" value="ACETOLACTATE SYNTHASE"/>
    <property type="match status" value="1"/>
</dbReference>
<feature type="domain" description="Thiamine pyrophosphate enzyme N-terminal TPP-binding" evidence="7">
    <location>
        <begin position="3"/>
        <end position="108"/>
    </location>
</feature>
<dbReference type="InterPro" id="IPR045229">
    <property type="entry name" value="TPP_enz"/>
</dbReference>
<evidence type="ECO:0000313" key="9">
    <source>
        <dbReference type="Proteomes" id="UP000634672"/>
    </source>
</evidence>
<dbReference type="PANTHER" id="PTHR18968">
    <property type="entry name" value="THIAMINE PYROPHOSPHATE ENZYMES"/>
    <property type="match status" value="1"/>
</dbReference>
<evidence type="ECO:0000259" key="7">
    <source>
        <dbReference type="Pfam" id="PF02776"/>
    </source>
</evidence>
<dbReference type="CDD" id="cd07035">
    <property type="entry name" value="TPP_PYR_POX_like"/>
    <property type="match status" value="1"/>
</dbReference>
<dbReference type="Proteomes" id="UP000634672">
    <property type="component" value="Unassembled WGS sequence"/>
</dbReference>
<proteinExistence type="inferred from homology"/>
<dbReference type="SUPFAM" id="SSF52518">
    <property type="entry name" value="Thiamin diphosphate-binding fold (THDP-binding)"/>
    <property type="match status" value="2"/>
</dbReference>
<evidence type="ECO:0000256" key="3">
    <source>
        <dbReference type="RuleBase" id="RU362132"/>
    </source>
</evidence>
<feature type="region of interest" description="Disordered" evidence="4">
    <location>
        <begin position="654"/>
        <end position="692"/>
    </location>
</feature>
<reference evidence="8 9" key="1">
    <citation type="submission" date="2020-08" db="EMBL/GenBank/DDBJ databases">
        <title>Genome public.</title>
        <authorList>
            <person name="Liu C."/>
            <person name="Sun Q."/>
        </authorList>
    </citation>
    <scope>NUCLEOTIDE SEQUENCE [LARGE SCALE GENOMIC DNA]</scope>
    <source>
        <strain evidence="8 9">NSJ-66</strain>
    </source>
</reference>
<dbReference type="InterPro" id="IPR029061">
    <property type="entry name" value="THDP-binding"/>
</dbReference>
<dbReference type="Gene3D" id="3.40.50.1220">
    <property type="entry name" value="TPP-binding domain"/>
    <property type="match status" value="1"/>
</dbReference>
<dbReference type="Gene3D" id="3.40.50.970">
    <property type="match status" value="2"/>
</dbReference>
<evidence type="ECO:0000256" key="1">
    <source>
        <dbReference type="ARBA" id="ARBA00007812"/>
    </source>
</evidence>
<dbReference type="InterPro" id="IPR029035">
    <property type="entry name" value="DHS-like_NAD/FAD-binding_dom"/>
</dbReference>